<dbReference type="Proteomes" id="UP000013827">
    <property type="component" value="Unassembled WGS sequence"/>
</dbReference>
<evidence type="ECO:0000313" key="2">
    <source>
        <dbReference type="EnsemblProtists" id="EOD19456"/>
    </source>
</evidence>
<feature type="region of interest" description="Disordered" evidence="1">
    <location>
        <begin position="131"/>
        <end position="154"/>
    </location>
</feature>
<proteinExistence type="predicted"/>
<accession>A0A0D3J7H1</accession>
<dbReference type="HOGENOM" id="CLU_400340_0_0_1"/>
<dbReference type="RefSeq" id="XP_005771885.1">
    <property type="nucleotide sequence ID" value="XM_005771828.1"/>
</dbReference>
<dbReference type="PaxDb" id="2903-EOD19456"/>
<evidence type="ECO:0000256" key="1">
    <source>
        <dbReference type="SAM" id="MobiDB-lite"/>
    </source>
</evidence>
<feature type="compositionally biased region" description="Low complexity" evidence="1">
    <location>
        <begin position="262"/>
        <end position="305"/>
    </location>
</feature>
<dbReference type="GeneID" id="17265158"/>
<dbReference type="AlphaFoldDB" id="A0A0D3J7H1"/>
<dbReference type="InterPro" id="IPR029063">
    <property type="entry name" value="SAM-dependent_MTases_sf"/>
</dbReference>
<organism evidence="2 3">
    <name type="scientific">Emiliania huxleyi (strain CCMP1516)</name>
    <dbReference type="NCBI Taxonomy" id="280463"/>
    <lineage>
        <taxon>Eukaryota</taxon>
        <taxon>Haptista</taxon>
        <taxon>Haptophyta</taxon>
        <taxon>Prymnesiophyceae</taxon>
        <taxon>Isochrysidales</taxon>
        <taxon>Noelaerhabdaceae</taxon>
        <taxon>Emiliania</taxon>
    </lineage>
</organism>
<sequence>MAATESASAATPPWRLHRLQDSLKLDVDAGGRTIGRAHVVGEPKYISRSHATFRPAAEGVLDVTFAGQLSFVWSARRPREWQRLGKGARAVLQNGDCVALEPPRLRRGIFRTQLAGAALPACHMPRFEDQNDARRSDEEQGAPSKRARSSALSDTAPLAAPLAAPPAAPPAAATAPLAAPLAAPPAAAAPVADAAAAPAAAPAASQRGPSLEEQLDSILDEPLEASLRAFREGEEVIDLSLSDDDEEKQGEGREPEKEKAHAIAPSPASRPAAPAAPSSSAAGPKAAGPKATGKAPGKAAGGAESLASPWSSKQLASPWTIASGACKAAPAASPYPAGVPSVPDGSAAQGGVLRARFVAPPFSSLDARQPVWQERKKHWNALFDSGAGRSNTLLSAGRTSGLGVLEKADGSVVGTSLFDPVLAEVMVRWFAPRPRLVAAGSRLAPAGRPVIVLDPFAGGCVRGIVCAGLGCLYVGVDISAKQVRANQEQWQQLERSGRLGEVKHAPAWLHGDGEQIASHYQGVLASRGLPPETLADLILACPPYYDREQYNGGPLDLSMLPTYKAFLAKYQRIIAAAVSLLKPQHFACFVVGNARAKGGGLHVLLSDTLQAFAKVDCTPYNVAVLLTALGTAPQRAEQTMAAASKLVPAHQDVLVVVKGRGFDKSDARACGIRAKEGASSQSSADSQG</sequence>
<dbReference type="KEGG" id="ehx:EMIHUDRAFT_464003"/>
<feature type="compositionally biased region" description="Basic and acidic residues" evidence="1">
    <location>
        <begin position="249"/>
        <end position="261"/>
    </location>
</feature>
<evidence type="ECO:0000313" key="3">
    <source>
        <dbReference type="Proteomes" id="UP000013827"/>
    </source>
</evidence>
<dbReference type="Gene3D" id="3.40.50.150">
    <property type="entry name" value="Vaccinia Virus protein VP39"/>
    <property type="match status" value="1"/>
</dbReference>
<reference evidence="2" key="2">
    <citation type="submission" date="2024-10" db="UniProtKB">
        <authorList>
            <consortium name="EnsemblProtists"/>
        </authorList>
    </citation>
    <scope>IDENTIFICATION</scope>
</reference>
<dbReference type="EnsemblProtists" id="EOD19456">
    <property type="protein sequence ID" value="EOD19456"/>
    <property type="gene ID" value="EMIHUDRAFT_464003"/>
</dbReference>
<dbReference type="Gene3D" id="2.60.200.20">
    <property type="match status" value="1"/>
</dbReference>
<keyword evidence="3" id="KW-1185">Reference proteome</keyword>
<name>A0A0D3J7H1_EMIH1</name>
<reference evidence="3" key="1">
    <citation type="journal article" date="2013" name="Nature">
        <title>Pan genome of the phytoplankton Emiliania underpins its global distribution.</title>
        <authorList>
            <person name="Read B.A."/>
            <person name="Kegel J."/>
            <person name="Klute M.J."/>
            <person name="Kuo A."/>
            <person name="Lefebvre S.C."/>
            <person name="Maumus F."/>
            <person name="Mayer C."/>
            <person name="Miller J."/>
            <person name="Monier A."/>
            <person name="Salamov A."/>
            <person name="Young J."/>
            <person name="Aguilar M."/>
            <person name="Claverie J.M."/>
            <person name="Frickenhaus S."/>
            <person name="Gonzalez K."/>
            <person name="Herman E.K."/>
            <person name="Lin Y.C."/>
            <person name="Napier J."/>
            <person name="Ogata H."/>
            <person name="Sarno A.F."/>
            <person name="Shmutz J."/>
            <person name="Schroeder D."/>
            <person name="de Vargas C."/>
            <person name="Verret F."/>
            <person name="von Dassow P."/>
            <person name="Valentin K."/>
            <person name="Van de Peer Y."/>
            <person name="Wheeler G."/>
            <person name="Dacks J.B."/>
            <person name="Delwiche C.F."/>
            <person name="Dyhrman S.T."/>
            <person name="Glockner G."/>
            <person name="John U."/>
            <person name="Richards T."/>
            <person name="Worden A.Z."/>
            <person name="Zhang X."/>
            <person name="Grigoriev I.V."/>
            <person name="Allen A.E."/>
            <person name="Bidle K."/>
            <person name="Borodovsky M."/>
            <person name="Bowler C."/>
            <person name="Brownlee C."/>
            <person name="Cock J.M."/>
            <person name="Elias M."/>
            <person name="Gladyshev V.N."/>
            <person name="Groth M."/>
            <person name="Guda C."/>
            <person name="Hadaegh A."/>
            <person name="Iglesias-Rodriguez M.D."/>
            <person name="Jenkins J."/>
            <person name="Jones B.M."/>
            <person name="Lawson T."/>
            <person name="Leese F."/>
            <person name="Lindquist E."/>
            <person name="Lobanov A."/>
            <person name="Lomsadze A."/>
            <person name="Malik S.B."/>
            <person name="Marsh M.E."/>
            <person name="Mackinder L."/>
            <person name="Mock T."/>
            <person name="Mueller-Roeber B."/>
            <person name="Pagarete A."/>
            <person name="Parker M."/>
            <person name="Probert I."/>
            <person name="Quesneville H."/>
            <person name="Raines C."/>
            <person name="Rensing S.A."/>
            <person name="Riano-Pachon D.M."/>
            <person name="Richier S."/>
            <person name="Rokitta S."/>
            <person name="Shiraiwa Y."/>
            <person name="Soanes D.M."/>
            <person name="van der Giezen M."/>
            <person name="Wahlund T.M."/>
            <person name="Williams B."/>
            <person name="Wilson W."/>
            <person name="Wolfe G."/>
            <person name="Wurch L.L."/>
        </authorList>
    </citation>
    <scope>NUCLEOTIDE SEQUENCE</scope>
</reference>
<feature type="compositionally biased region" description="Acidic residues" evidence="1">
    <location>
        <begin position="236"/>
        <end position="248"/>
    </location>
</feature>
<evidence type="ECO:0008006" key="4">
    <source>
        <dbReference type="Google" id="ProtNLM"/>
    </source>
</evidence>
<dbReference type="SUPFAM" id="SSF53335">
    <property type="entry name" value="S-adenosyl-L-methionine-dependent methyltransferases"/>
    <property type="match status" value="1"/>
</dbReference>
<feature type="region of interest" description="Disordered" evidence="1">
    <location>
        <begin position="236"/>
        <end position="311"/>
    </location>
</feature>
<protein>
    <recommendedName>
        <fullName evidence="4">FHA domain-containing protein</fullName>
    </recommendedName>
</protein>